<dbReference type="Pfam" id="PF07238">
    <property type="entry name" value="PilZ"/>
    <property type="match status" value="1"/>
</dbReference>
<dbReference type="InterPro" id="IPR009875">
    <property type="entry name" value="PilZ_domain"/>
</dbReference>
<evidence type="ECO:0000313" key="3">
    <source>
        <dbReference type="EMBL" id="ANK12385.1"/>
    </source>
</evidence>
<dbReference type="RefSeq" id="WP_068350297.1">
    <property type="nucleotide sequence ID" value="NZ_CP016033.1"/>
</dbReference>
<keyword evidence="4" id="KW-1185">Reference proteome</keyword>
<evidence type="ECO:0000313" key="4">
    <source>
        <dbReference type="Proteomes" id="UP000078263"/>
    </source>
</evidence>
<feature type="region of interest" description="Disordered" evidence="1">
    <location>
        <begin position="1"/>
        <end position="21"/>
    </location>
</feature>
<dbReference type="AlphaFoldDB" id="A0A192D2Q4"/>
<feature type="domain" description="PilZ" evidence="2">
    <location>
        <begin position="117"/>
        <end position="202"/>
    </location>
</feature>
<dbReference type="EMBL" id="CP016033">
    <property type="protein sequence ID" value="ANK12385.1"/>
    <property type="molecule type" value="Genomic_DNA"/>
</dbReference>
<evidence type="ECO:0000256" key="1">
    <source>
        <dbReference type="SAM" id="MobiDB-lite"/>
    </source>
</evidence>
<organism evidence="3 4">
    <name type="scientific">Erythrobacter neustonensis</name>
    <dbReference type="NCBI Taxonomy" id="1112"/>
    <lineage>
        <taxon>Bacteria</taxon>
        <taxon>Pseudomonadati</taxon>
        <taxon>Pseudomonadota</taxon>
        <taxon>Alphaproteobacteria</taxon>
        <taxon>Sphingomonadales</taxon>
        <taxon>Erythrobacteraceae</taxon>
        <taxon>Erythrobacter/Porphyrobacter group</taxon>
        <taxon>Erythrobacter</taxon>
    </lineage>
</organism>
<protein>
    <recommendedName>
        <fullName evidence="2">PilZ domain-containing protein</fullName>
    </recommendedName>
</protein>
<dbReference type="KEGG" id="pns:A9D12_04840"/>
<accession>A0A192D2Q4</accession>
<sequence>MDAAPLPAPRGPLAEPSGEDQRAAPRFTLLIRAAKLVSAQGEFVCVIRDVSETGVSVRLFHDLPGCKAFALHMPAGAIYEVAQVWHRGNEAGFAFAHSVEVATLVTEASEYPKRGLRLGLCFPVTIAMLAGRFDAVVENFSQQGARLSCNHLLAIDQSLRIEMPGPGGQIREVRAKVRWRRDNNYGVVFDDTFTLGDFARMAALLQAPALLDDDAAG</sequence>
<name>A0A192D2Q4_9SPHN</name>
<dbReference type="SUPFAM" id="SSF141371">
    <property type="entry name" value="PilZ domain-like"/>
    <property type="match status" value="2"/>
</dbReference>
<dbReference type="Proteomes" id="UP000078263">
    <property type="component" value="Chromosome"/>
</dbReference>
<proteinExistence type="predicted"/>
<reference evidence="3 4" key="1">
    <citation type="submission" date="2016-05" db="EMBL/GenBank/DDBJ databases">
        <title>Compelete Genome Sequence of Bacteriochlorophyll-Synthesizing Bacterium Porphyrobacter neustonensis DSM 9434.</title>
        <authorList>
            <person name="Shi X.-L."/>
            <person name="Wu Y.-H."/>
            <person name="Cheng H."/>
            <person name="Xu L."/>
            <person name="Zhang X.-Q."/>
            <person name="Wang C.-S."/>
            <person name="Xu X.-W."/>
        </authorList>
    </citation>
    <scope>NUCLEOTIDE SEQUENCE [LARGE SCALE GENOMIC DNA]</scope>
    <source>
        <strain evidence="3 4">DSM 9434</strain>
    </source>
</reference>
<feature type="compositionally biased region" description="Pro residues" evidence="1">
    <location>
        <begin position="1"/>
        <end position="10"/>
    </location>
</feature>
<evidence type="ECO:0000259" key="2">
    <source>
        <dbReference type="Pfam" id="PF07238"/>
    </source>
</evidence>
<dbReference type="OrthoDB" id="7929489at2"/>
<dbReference type="GO" id="GO:0035438">
    <property type="term" value="F:cyclic-di-GMP binding"/>
    <property type="evidence" value="ECO:0007669"/>
    <property type="project" value="InterPro"/>
</dbReference>
<gene>
    <name evidence="3" type="ORF">A9D12_04840</name>
</gene>